<comment type="catalytic activity">
    <reaction evidence="3">
        <text>L-glutaminyl-[protein] + H2O = L-glutamyl-[protein] + NH4(+)</text>
        <dbReference type="Rhea" id="RHEA:16441"/>
        <dbReference type="Rhea" id="RHEA-COMP:10207"/>
        <dbReference type="Rhea" id="RHEA-COMP:10208"/>
        <dbReference type="ChEBI" id="CHEBI:15377"/>
        <dbReference type="ChEBI" id="CHEBI:28938"/>
        <dbReference type="ChEBI" id="CHEBI:29973"/>
        <dbReference type="ChEBI" id="CHEBI:30011"/>
        <dbReference type="EC" id="3.5.1.44"/>
    </reaction>
</comment>
<organism evidence="4 5">
    <name type="scientific">Geothermobacter ehrlichii</name>
    <dbReference type="NCBI Taxonomy" id="213224"/>
    <lineage>
        <taxon>Bacteria</taxon>
        <taxon>Pseudomonadati</taxon>
        <taxon>Thermodesulfobacteriota</taxon>
        <taxon>Desulfuromonadia</taxon>
        <taxon>Desulfuromonadales</taxon>
        <taxon>Geothermobacteraceae</taxon>
        <taxon>Geothermobacter</taxon>
    </lineage>
</organism>
<proteinExistence type="inferred from homology"/>
<dbReference type="EMBL" id="VNIB01000001">
    <property type="protein sequence ID" value="TYP00222.1"/>
    <property type="molecule type" value="Genomic_DNA"/>
</dbReference>
<comment type="caution">
    <text evidence="4">The sequence shown here is derived from an EMBL/GenBank/DDBJ whole genome shotgun (WGS) entry which is preliminary data.</text>
</comment>
<reference evidence="4 5" key="1">
    <citation type="submission" date="2019-07" db="EMBL/GenBank/DDBJ databases">
        <title>Genomic Encyclopedia of Type Strains, Phase IV (KMG-IV): sequencing the most valuable type-strain genomes for metagenomic binning, comparative biology and taxonomic classification.</title>
        <authorList>
            <person name="Goeker M."/>
        </authorList>
    </citation>
    <scope>NUCLEOTIDE SEQUENCE [LARGE SCALE GENOMIC DNA]</scope>
    <source>
        <strain evidence="4 5">SS015</strain>
    </source>
</reference>
<dbReference type="Pfam" id="PF03975">
    <property type="entry name" value="CheD"/>
    <property type="match status" value="1"/>
</dbReference>
<evidence type="ECO:0000256" key="2">
    <source>
        <dbReference type="ARBA" id="ARBA00022801"/>
    </source>
</evidence>
<evidence type="ECO:0000256" key="1">
    <source>
        <dbReference type="ARBA" id="ARBA00022500"/>
    </source>
</evidence>
<comment type="similarity">
    <text evidence="3">Belongs to the CheD family.</text>
</comment>
<keyword evidence="5" id="KW-1185">Reference proteome</keyword>
<keyword evidence="2 3" id="KW-0378">Hydrolase</keyword>
<dbReference type="RefSeq" id="WP_148894407.1">
    <property type="nucleotide sequence ID" value="NZ_VNIB01000001.1"/>
</dbReference>
<dbReference type="EC" id="3.5.1.44" evidence="3"/>
<dbReference type="PANTHER" id="PTHR35147">
    <property type="entry name" value="CHEMORECEPTOR GLUTAMINE DEAMIDASE CHED-RELATED"/>
    <property type="match status" value="1"/>
</dbReference>
<dbReference type="InterPro" id="IPR038592">
    <property type="entry name" value="CheD-like_sf"/>
</dbReference>
<dbReference type="OrthoDB" id="9807202at2"/>
<dbReference type="AlphaFoldDB" id="A0A5D3WNS2"/>
<dbReference type="SUPFAM" id="SSF64438">
    <property type="entry name" value="CNF1/YfiH-like putative cysteine hydrolases"/>
    <property type="match status" value="1"/>
</dbReference>
<dbReference type="InterPro" id="IPR005659">
    <property type="entry name" value="Chemorcpt_Glu_NH3ase_CheD"/>
</dbReference>
<comment type="function">
    <text evidence="3">Probably deamidates glutamine residues to glutamate on methyl-accepting chemotaxis receptors (MCPs), playing an important role in chemotaxis.</text>
</comment>
<dbReference type="GO" id="GO:0050568">
    <property type="term" value="F:protein-glutamine glutaminase activity"/>
    <property type="evidence" value="ECO:0007669"/>
    <property type="project" value="UniProtKB-UniRule"/>
</dbReference>
<dbReference type="Gene3D" id="3.30.1330.200">
    <property type="match status" value="1"/>
</dbReference>
<evidence type="ECO:0000313" key="5">
    <source>
        <dbReference type="Proteomes" id="UP000324159"/>
    </source>
</evidence>
<sequence>MADLVLGIGDFGATRDPASTIKTYALGSCIAVVLLDPASRTVGMLHFALPDSTINPRKAQEKPGYFADTGIPLLFREMTQVSGGHNVKGWVAKLIGGAAVMQAEDNFNIGKRNILAAKKILWEQGLGPAVEDVGGNYSRTVTVSVMTGEVAISCPGRGQWKI</sequence>
<dbReference type="PANTHER" id="PTHR35147:SF1">
    <property type="entry name" value="CHEMORECEPTOR GLUTAMINE DEAMIDASE CHED-RELATED"/>
    <property type="match status" value="1"/>
</dbReference>
<gene>
    <name evidence="3" type="primary">cheD</name>
    <name evidence="4" type="ORF">EDC39_101383</name>
</gene>
<keyword evidence="1 3" id="KW-0145">Chemotaxis</keyword>
<dbReference type="InterPro" id="IPR011324">
    <property type="entry name" value="Cytotoxic_necrot_fac-like_cat"/>
</dbReference>
<dbReference type="CDD" id="cd16352">
    <property type="entry name" value="CheD"/>
    <property type="match status" value="1"/>
</dbReference>
<protein>
    <recommendedName>
        <fullName evidence="3">Probable chemoreceptor glutamine deamidase CheD</fullName>
        <ecNumber evidence="3">3.5.1.44</ecNumber>
    </recommendedName>
</protein>
<dbReference type="GO" id="GO:0006935">
    <property type="term" value="P:chemotaxis"/>
    <property type="evidence" value="ECO:0007669"/>
    <property type="project" value="UniProtKB-UniRule"/>
</dbReference>
<accession>A0A5D3WNS2</accession>
<evidence type="ECO:0000313" key="4">
    <source>
        <dbReference type="EMBL" id="TYP00222.1"/>
    </source>
</evidence>
<dbReference type="Proteomes" id="UP000324159">
    <property type="component" value="Unassembled WGS sequence"/>
</dbReference>
<dbReference type="HAMAP" id="MF_01440">
    <property type="entry name" value="CheD"/>
    <property type="match status" value="1"/>
</dbReference>
<name>A0A5D3WNS2_9BACT</name>
<evidence type="ECO:0000256" key="3">
    <source>
        <dbReference type="HAMAP-Rule" id="MF_01440"/>
    </source>
</evidence>